<accession>A0AAD5SP11</accession>
<keyword evidence="2" id="KW-0539">Nucleus</keyword>
<dbReference type="GO" id="GO:0000976">
    <property type="term" value="F:transcription cis-regulatory region binding"/>
    <property type="evidence" value="ECO:0007669"/>
    <property type="project" value="InterPro"/>
</dbReference>
<dbReference type="GO" id="GO:0001228">
    <property type="term" value="F:DNA-binding transcription activator activity, RNA polymerase II-specific"/>
    <property type="evidence" value="ECO:0007669"/>
    <property type="project" value="TreeGrafter"/>
</dbReference>
<feature type="compositionally biased region" description="Polar residues" evidence="3">
    <location>
        <begin position="85"/>
        <end position="105"/>
    </location>
</feature>
<comment type="caution">
    <text evidence="5">The sequence shown here is derived from an EMBL/GenBank/DDBJ whole genome shotgun (WGS) entry which is preliminary data.</text>
</comment>
<evidence type="ECO:0000256" key="1">
    <source>
        <dbReference type="ARBA" id="ARBA00004123"/>
    </source>
</evidence>
<keyword evidence="6" id="KW-1185">Reference proteome</keyword>
<evidence type="ECO:0000259" key="4">
    <source>
        <dbReference type="Pfam" id="PF00170"/>
    </source>
</evidence>
<dbReference type="PANTHER" id="PTHR40621:SF6">
    <property type="entry name" value="AP-1-LIKE TRANSCRIPTION FACTOR YAP1-RELATED"/>
    <property type="match status" value="1"/>
</dbReference>
<comment type="subcellular location">
    <subcellularLocation>
        <location evidence="1">Nucleus</location>
    </subcellularLocation>
</comment>
<proteinExistence type="predicted"/>
<reference evidence="5" key="1">
    <citation type="submission" date="2020-05" db="EMBL/GenBank/DDBJ databases">
        <title>Phylogenomic resolution of chytrid fungi.</title>
        <authorList>
            <person name="Stajich J.E."/>
            <person name="Amses K."/>
            <person name="Simmons R."/>
            <person name="Seto K."/>
            <person name="Myers J."/>
            <person name="Bonds A."/>
            <person name="Quandt C.A."/>
            <person name="Barry K."/>
            <person name="Liu P."/>
            <person name="Grigoriev I."/>
            <person name="Longcore J.E."/>
            <person name="James T.Y."/>
        </authorList>
    </citation>
    <scope>NUCLEOTIDE SEQUENCE</scope>
    <source>
        <strain evidence="5">JEL0513</strain>
    </source>
</reference>
<dbReference type="Pfam" id="PF00170">
    <property type="entry name" value="bZIP_1"/>
    <property type="match status" value="1"/>
</dbReference>
<feature type="region of interest" description="Disordered" evidence="3">
    <location>
        <begin position="1"/>
        <end position="50"/>
    </location>
</feature>
<sequence>MPKDKHHSTDEHRDFMNSGSGLARMNGGGVSKSRAGRKPKNTLPSNLRDLKNLQAQRAFRERKQAYIKSLEDEVADLRARLNLPQSDTNDSLFNTHSPEPESTSAAVEVPTSQQQQQKQQQRSIFKEQSMLIESLNSRILALEAENSMMRQSTVAVDFKSSFPKNRVGFTPSNECGNCSVERMKCLLCMGQIKALEGKVAELQVECLNLQLIVGNPNAWNNNTVINDEVAPDHAAGAVVQNSDANLLTTGGEHNSARTSSFLESPSNITSPWLGFSNGNTSRAAAAPAAAGVAGAEYYPNSDLSATQLYGPPEVDFARIALRNLPSLKNSKYIDQIFDIFVAQSNASDKPTIRKLLLKAINVQEIFGIFYERNKQHAQHRDKIINEILSKPRRLSKVDNLPAEISHKLNRFKETALAIPSLKGSSCIFDELGEILFSCGWKCEEGREEKLLQIVQICRRLGKLCYGCPEDRMK</sequence>
<dbReference type="PANTHER" id="PTHR40621">
    <property type="entry name" value="TRANSCRIPTION FACTOR KAPC-RELATED"/>
    <property type="match status" value="1"/>
</dbReference>
<evidence type="ECO:0000256" key="2">
    <source>
        <dbReference type="ARBA" id="ARBA00023242"/>
    </source>
</evidence>
<evidence type="ECO:0000256" key="3">
    <source>
        <dbReference type="SAM" id="MobiDB-lite"/>
    </source>
</evidence>
<dbReference type="InterPro" id="IPR050936">
    <property type="entry name" value="AP-1-like"/>
</dbReference>
<evidence type="ECO:0000313" key="5">
    <source>
        <dbReference type="EMBL" id="KAJ3089416.1"/>
    </source>
</evidence>
<dbReference type="CDD" id="cd14688">
    <property type="entry name" value="bZIP_YAP"/>
    <property type="match status" value="1"/>
</dbReference>
<dbReference type="GO" id="GO:0090575">
    <property type="term" value="C:RNA polymerase II transcription regulator complex"/>
    <property type="evidence" value="ECO:0007669"/>
    <property type="project" value="TreeGrafter"/>
</dbReference>
<feature type="region of interest" description="Disordered" evidence="3">
    <location>
        <begin position="85"/>
        <end position="121"/>
    </location>
</feature>
<feature type="compositionally biased region" description="Basic and acidic residues" evidence="3">
    <location>
        <begin position="1"/>
        <end position="15"/>
    </location>
</feature>
<dbReference type="EMBL" id="JADGJH010003683">
    <property type="protein sequence ID" value="KAJ3089416.1"/>
    <property type="molecule type" value="Genomic_DNA"/>
</dbReference>
<protein>
    <recommendedName>
        <fullName evidence="4">BZIP domain-containing protein</fullName>
    </recommendedName>
</protein>
<dbReference type="Proteomes" id="UP001211907">
    <property type="component" value="Unassembled WGS sequence"/>
</dbReference>
<name>A0AAD5SP11_9FUNG</name>
<dbReference type="InterPro" id="IPR004827">
    <property type="entry name" value="bZIP"/>
</dbReference>
<feature type="domain" description="BZIP" evidence="4">
    <location>
        <begin position="47"/>
        <end position="79"/>
    </location>
</feature>
<organism evidence="5 6">
    <name type="scientific">Physocladia obscura</name>
    <dbReference type="NCBI Taxonomy" id="109957"/>
    <lineage>
        <taxon>Eukaryota</taxon>
        <taxon>Fungi</taxon>
        <taxon>Fungi incertae sedis</taxon>
        <taxon>Chytridiomycota</taxon>
        <taxon>Chytridiomycota incertae sedis</taxon>
        <taxon>Chytridiomycetes</taxon>
        <taxon>Chytridiales</taxon>
        <taxon>Chytriomycetaceae</taxon>
        <taxon>Physocladia</taxon>
    </lineage>
</organism>
<feature type="non-terminal residue" evidence="5">
    <location>
        <position position="1"/>
    </location>
</feature>
<dbReference type="AlphaFoldDB" id="A0AAD5SP11"/>
<dbReference type="InterPro" id="IPR046347">
    <property type="entry name" value="bZIP_sf"/>
</dbReference>
<gene>
    <name evidence="5" type="ORF">HK100_007754</name>
</gene>
<dbReference type="Gene3D" id="1.20.5.170">
    <property type="match status" value="1"/>
</dbReference>
<dbReference type="SUPFAM" id="SSF57959">
    <property type="entry name" value="Leucine zipper domain"/>
    <property type="match status" value="1"/>
</dbReference>
<evidence type="ECO:0000313" key="6">
    <source>
        <dbReference type="Proteomes" id="UP001211907"/>
    </source>
</evidence>